<proteinExistence type="predicted"/>
<protein>
    <recommendedName>
        <fullName evidence="2">N-acetyltransferase domain-containing protein</fullName>
    </recommendedName>
</protein>
<comment type="caution">
    <text evidence="1">The sequence shown here is derived from an EMBL/GenBank/DDBJ whole genome shotgun (WGS) entry which is preliminary data.</text>
</comment>
<name>A0A0F9MKY2_9ZZZZ</name>
<reference evidence="1" key="1">
    <citation type="journal article" date="2015" name="Nature">
        <title>Complex archaea that bridge the gap between prokaryotes and eukaryotes.</title>
        <authorList>
            <person name="Spang A."/>
            <person name="Saw J.H."/>
            <person name="Jorgensen S.L."/>
            <person name="Zaremba-Niedzwiedzka K."/>
            <person name="Martijn J."/>
            <person name="Lind A.E."/>
            <person name="van Eijk R."/>
            <person name="Schleper C."/>
            <person name="Guy L."/>
            <person name="Ettema T.J."/>
        </authorList>
    </citation>
    <scope>NUCLEOTIDE SEQUENCE</scope>
</reference>
<dbReference type="EMBL" id="LAZR01004700">
    <property type="protein sequence ID" value="KKN06359.1"/>
    <property type="molecule type" value="Genomic_DNA"/>
</dbReference>
<dbReference type="AlphaFoldDB" id="A0A0F9MKY2"/>
<organism evidence="1">
    <name type="scientific">marine sediment metagenome</name>
    <dbReference type="NCBI Taxonomy" id="412755"/>
    <lineage>
        <taxon>unclassified sequences</taxon>
        <taxon>metagenomes</taxon>
        <taxon>ecological metagenomes</taxon>
    </lineage>
</organism>
<sequence length="152" mass="17282">MNWIVVPKGDIRARGIADRHYSRQKVRTPQFTRPGNNLVFLLEDCSALWVTWKPSKGIKRMDNAGDVYECTIFHKDGGGIASEYIKEAIKLTEELWGKPQDGWITYIADKKVKSPNPGFCFKKAGFMHAGRNKKGNLTKLILNRKTLENDEG</sequence>
<gene>
    <name evidence="1" type="ORF">LCGC14_1078010</name>
</gene>
<evidence type="ECO:0008006" key="2">
    <source>
        <dbReference type="Google" id="ProtNLM"/>
    </source>
</evidence>
<evidence type="ECO:0000313" key="1">
    <source>
        <dbReference type="EMBL" id="KKN06359.1"/>
    </source>
</evidence>
<accession>A0A0F9MKY2</accession>